<reference evidence="8" key="1">
    <citation type="submission" date="2022-11" db="EMBL/GenBank/DDBJ databases">
        <title>Dyadobacter pollutisoli sp. nov., isolated from plastic dumped soil.</title>
        <authorList>
            <person name="Kim J.M."/>
            <person name="Kim K.R."/>
            <person name="Lee J.K."/>
            <person name="Hao L."/>
            <person name="Jeon C.O."/>
        </authorList>
    </citation>
    <scope>NUCLEOTIDE SEQUENCE</scope>
    <source>
        <strain evidence="8">U1</strain>
    </source>
</reference>
<dbReference type="InterPro" id="IPR012944">
    <property type="entry name" value="SusD_RagB_dom"/>
</dbReference>
<proteinExistence type="inferred from homology"/>
<dbReference type="KEGG" id="dpf:ON006_01095"/>
<evidence type="ECO:0000256" key="1">
    <source>
        <dbReference type="ARBA" id="ARBA00004442"/>
    </source>
</evidence>
<keyword evidence="4" id="KW-0472">Membrane</keyword>
<keyword evidence="9" id="KW-1185">Reference proteome</keyword>
<dbReference type="SUPFAM" id="SSF48452">
    <property type="entry name" value="TPR-like"/>
    <property type="match status" value="1"/>
</dbReference>
<evidence type="ECO:0000256" key="2">
    <source>
        <dbReference type="ARBA" id="ARBA00006275"/>
    </source>
</evidence>
<dbReference type="EMBL" id="CP112998">
    <property type="protein sequence ID" value="WAC12565.1"/>
    <property type="molecule type" value="Genomic_DNA"/>
</dbReference>
<evidence type="ECO:0000313" key="9">
    <source>
        <dbReference type="Proteomes" id="UP001164653"/>
    </source>
</evidence>
<evidence type="ECO:0000256" key="3">
    <source>
        <dbReference type="ARBA" id="ARBA00022729"/>
    </source>
</evidence>
<dbReference type="RefSeq" id="WP_244823265.1">
    <property type="nucleotide sequence ID" value="NZ_CP112998.1"/>
</dbReference>
<dbReference type="InterPro" id="IPR011990">
    <property type="entry name" value="TPR-like_helical_dom_sf"/>
</dbReference>
<evidence type="ECO:0000259" key="7">
    <source>
        <dbReference type="Pfam" id="PF14322"/>
    </source>
</evidence>
<dbReference type="InterPro" id="IPR033985">
    <property type="entry name" value="SusD-like_N"/>
</dbReference>
<evidence type="ECO:0000313" key="8">
    <source>
        <dbReference type="EMBL" id="WAC12565.1"/>
    </source>
</evidence>
<feature type="domain" description="RagB/SusD" evidence="6">
    <location>
        <begin position="285"/>
        <end position="566"/>
    </location>
</feature>
<dbReference type="GO" id="GO:0009279">
    <property type="term" value="C:cell outer membrane"/>
    <property type="evidence" value="ECO:0007669"/>
    <property type="project" value="UniProtKB-SubCell"/>
</dbReference>
<evidence type="ECO:0000256" key="5">
    <source>
        <dbReference type="ARBA" id="ARBA00023237"/>
    </source>
</evidence>
<protein>
    <submittedName>
        <fullName evidence="8">RagB/SusD family nutrient uptake outer membrane protein</fullName>
    </submittedName>
</protein>
<dbReference type="Gene3D" id="1.25.40.390">
    <property type="match status" value="1"/>
</dbReference>
<comment type="similarity">
    <text evidence="2">Belongs to the SusD family.</text>
</comment>
<name>A0A9E8N9P8_9BACT</name>
<gene>
    <name evidence="8" type="ORF">ON006_01095</name>
</gene>
<sequence length="567" mass="63944">MKSRYISFFLTAWLLGFATSCKESYLEEIPLDRFSPENLLTNAAGYDAVVVALYEGARREHTVGSNNFEYMTVGTDQTQWGRNDSRGNKDYSLLNSNLDAAILYWDWAFKEMIVKANLILENIDDPNLKIEEQARNNIKGQALFFRGYTYNFLANIYGGVPIVKDRIIDPKFDFTRSTRAEVLEFAAQDLETASQLLKLDVKDGRIPRAAAFHLLSEVYISLGMEKKDPSFYDKSIAAASKVINKEAGDYALMTQRFGPASARPGDVFSDIFADGQINKSSGNKEVMWAWQFENFTPGGSTSATLANNSIRYWGPEYDKIKSPNGSANLPSDSLGRGIGVNSPTNYAKYDIWKLDPNDMRNSGYNIRRTYYYNNPADKQYYGKPILTKRGADGVLYSTKSDGTITNIRLDTLREYYPYFRKIEGTPFGNNNLSGNSVKDFSRMRVAETYLLRAEAYLRKGDRTMAAADINVVRARAKAKLITAGDVSEDFILDERSRELIVEEPRLRTLIRMGRLVDRVRKYNSAPSVANGPSSGATIQDFNRYWPIPQKVIDANVGANFEQNPGYP</sequence>
<keyword evidence="5" id="KW-0998">Cell outer membrane</keyword>
<accession>A0A9E8N9P8</accession>
<keyword evidence="3" id="KW-0732">Signal</keyword>
<dbReference type="PROSITE" id="PS51257">
    <property type="entry name" value="PROKAR_LIPOPROTEIN"/>
    <property type="match status" value="1"/>
</dbReference>
<dbReference type="Proteomes" id="UP001164653">
    <property type="component" value="Chromosome"/>
</dbReference>
<feature type="domain" description="SusD-like N-terminal" evidence="7">
    <location>
        <begin position="47"/>
        <end position="219"/>
    </location>
</feature>
<dbReference type="AlphaFoldDB" id="A0A9E8N9P8"/>
<comment type="subcellular location">
    <subcellularLocation>
        <location evidence="1">Cell outer membrane</location>
    </subcellularLocation>
</comment>
<evidence type="ECO:0000259" key="6">
    <source>
        <dbReference type="Pfam" id="PF07980"/>
    </source>
</evidence>
<organism evidence="8 9">
    <name type="scientific">Dyadobacter pollutisoli</name>
    <dbReference type="NCBI Taxonomy" id="2910158"/>
    <lineage>
        <taxon>Bacteria</taxon>
        <taxon>Pseudomonadati</taxon>
        <taxon>Bacteroidota</taxon>
        <taxon>Cytophagia</taxon>
        <taxon>Cytophagales</taxon>
        <taxon>Spirosomataceae</taxon>
        <taxon>Dyadobacter</taxon>
    </lineage>
</organism>
<dbReference type="Pfam" id="PF07980">
    <property type="entry name" value="SusD_RagB"/>
    <property type="match status" value="1"/>
</dbReference>
<dbReference type="Pfam" id="PF14322">
    <property type="entry name" value="SusD-like_3"/>
    <property type="match status" value="1"/>
</dbReference>
<evidence type="ECO:0000256" key="4">
    <source>
        <dbReference type="ARBA" id="ARBA00023136"/>
    </source>
</evidence>